<name>A0A0H5QSP5_9EUKA</name>
<sequence length="161" mass="17950">MEHKPSVGSKLETERKSNGNHRDIPSEAKTPDMADCYLAATNHHISPFYPKVSYPPPQSKTHRTRAWPADIDIVGSIALPFVAYQDRWQFAPIDSHDKTDHGGSVALDLLTDPIPDCSQSEDRRCTSTGSCNPSGCGMEHGTEPPLPNRYYRYCIIIVQQI</sequence>
<proteinExistence type="predicted"/>
<accession>A0A0H5QSP5</accession>
<dbReference type="AlphaFoldDB" id="A0A0H5QSP5"/>
<reference evidence="2" key="1">
    <citation type="submission" date="2015-04" db="EMBL/GenBank/DDBJ databases">
        <title>The genome sequence of the plant pathogenic Rhizarian Plasmodiophora brassicae reveals insights in its biotrophic life cycle and the origin of chitin synthesis.</title>
        <authorList>
            <person name="Schwelm A."/>
            <person name="Fogelqvist J."/>
            <person name="Knaust A."/>
            <person name="Julke S."/>
            <person name="Lilja T."/>
            <person name="Dhandapani V."/>
            <person name="Bonilla-Rosso G."/>
            <person name="Karlsson M."/>
            <person name="Shevchenko A."/>
            <person name="Choi S.R."/>
            <person name="Kim H.G."/>
            <person name="Park J.Y."/>
            <person name="Lim Y.P."/>
            <person name="Ludwig-Muller J."/>
            <person name="Dixelius C."/>
        </authorList>
    </citation>
    <scope>NUCLEOTIDE SEQUENCE</scope>
    <source>
        <tissue evidence="2">Potato root galls</tissue>
    </source>
</reference>
<dbReference type="EMBL" id="HACM01004159">
    <property type="protein sequence ID" value="CRZ04601.1"/>
    <property type="molecule type" value="Transcribed_RNA"/>
</dbReference>
<evidence type="ECO:0000256" key="1">
    <source>
        <dbReference type="SAM" id="MobiDB-lite"/>
    </source>
</evidence>
<organism evidence="2">
    <name type="scientific">Spongospora subterranea</name>
    <dbReference type="NCBI Taxonomy" id="70186"/>
    <lineage>
        <taxon>Eukaryota</taxon>
        <taxon>Sar</taxon>
        <taxon>Rhizaria</taxon>
        <taxon>Endomyxa</taxon>
        <taxon>Phytomyxea</taxon>
        <taxon>Plasmodiophorida</taxon>
        <taxon>Plasmodiophoridae</taxon>
        <taxon>Spongospora</taxon>
    </lineage>
</organism>
<evidence type="ECO:0000313" key="2">
    <source>
        <dbReference type="EMBL" id="CRZ04601.1"/>
    </source>
</evidence>
<protein>
    <submittedName>
        <fullName evidence="2">Uncharacterized protein</fullName>
    </submittedName>
</protein>
<feature type="region of interest" description="Disordered" evidence="1">
    <location>
        <begin position="1"/>
        <end position="30"/>
    </location>
</feature>